<organism evidence="1 2">
    <name type="scientific">Pseudoprevotella muciniphila</name>
    <dbReference type="NCBI Taxonomy" id="2133944"/>
    <lineage>
        <taxon>Bacteria</taxon>
        <taxon>Pseudomonadati</taxon>
        <taxon>Bacteroidota</taxon>
        <taxon>Bacteroidia</taxon>
        <taxon>Bacteroidales</taxon>
        <taxon>Prevotellaceae</taxon>
        <taxon>Pseudoprevotella</taxon>
    </lineage>
</organism>
<sequence>MQIRISKSSVFAEVQKLAAYVAAKQADGSADGSAYPRIAIQDEDREVLESAWQDVLTDVARILAPYITDAELPPLPHGIDLAADFVLNVAVPETLPSAHAAALPTAIVRYAVRRLLATWTAIAMPEQADRFAAYAETARKTLRSLLLSQVRR</sequence>
<dbReference type="AlphaFoldDB" id="A0A5P8E5B7"/>
<protein>
    <submittedName>
        <fullName evidence="1">Uncharacterized protein</fullName>
    </submittedName>
</protein>
<dbReference type="Proteomes" id="UP000249375">
    <property type="component" value="Chromosome"/>
</dbReference>
<dbReference type="KEGG" id="alq:C7Y71_003735"/>
<gene>
    <name evidence="1" type="ORF">C7Y71_003735</name>
</gene>
<evidence type="ECO:0000313" key="2">
    <source>
        <dbReference type="Proteomes" id="UP000249375"/>
    </source>
</evidence>
<name>A0A5P8E5B7_9BACT</name>
<keyword evidence="2" id="KW-1185">Reference proteome</keyword>
<dbReference type="RefSeq" id="WP_146739493.1">
    <property type="nucleotide sequence ID" value="NZ_CP033459.1"/>
</dbReference>
<proteinExistence type="predicted"/>
<accession>A0A5P8E5B7</accession>
<reference evidence="1 2" key="1">
    <citation type="submission" date="2018-11" db="EMBL/GenBank/DDBJ databases">
        <authorList>
            <person name="Na S.W."/>
            <person name="Baik M."/>
        </authorList>
    </citation>
    <scope>NUCLEOTIDE SEQUENCE [LARGE SCALE GENOMIC DNA]</scope>
    <source>
        <strain evidence="1 2">E39</strain>
    </source>
</reference>
<dbReference type="EMBL" id="CP033459">
    <property type="protein sequence ID" value="QFQ12203.1"/>
    <property type="molecule type" value="Genomic_DNA"/>
</dbReference>
<evidence type="ECO:0000313" key="1">
    <source>
        <dbReference type="EMBL" id="QFQ12203.1"/>
    </source>
</evidence>